<organism evidence="1 2">
    <name type="scientific">Anncaliia algerae PRA339</name>
    <dbReference type="NCBI Taxonomy" id="1288291"/>
    <lineage>
        <taxon>Eukaryota</taxon>
        <taxon>Fungi</taxon>
        <taxon>Fungi incertae sedis</taxon>
        <taxon>Microsporidia</taxon>
        <taxon>Tubulinosematoidea</taxon>
        <taxon>Tubulinosematidae</taxon>
        <taxon>Anncaliia</taxon>
    </lineage>
</organism>
<reference evidence="2" key="1">
    <citation type="submission" date="2013-02" db="EMBL/GenBank/DDBJ databases">
        <authorList>
            <consortium name="The Broad Institute Genome Sequencing Platform"/>
            <person name="Cuomo C."/>
            <person name="Becnel J."/>
            <person name="Sanscrainte N."/>
            <person name="Walker B."/>
            <person name="Young S.K."/>
            <person name="Zeng Q."/>
            <person name="Gargeya S."/>
            <person name="Fitzgerald M."/>
            <person name="Haas B."/>
            <person name="Abouelleil A."/>
            <person name="Alvarado L."/>
            <person name="Arachchi H.M."/>
            <person name="Berlin A.M."/>
            <person name="Chapman S.B."/>
            <person name="Dewar J."/>
            <person name="Goldberg J."/>
            <person name="Griggs A."/>
            <person name="Gujja S."/>
            <person name="Hansen M."/>
            <person name="Howarth C."/>
            <person name="Imamovic A."/>
            <person name="Larimer J."/>
            <person name="McCowan C."/>
            <person name="Murphy C."/>
            <person name="Neiman D."/>
            <person name="Pearson M."/>
            <person name="Priest M."/>
            <person name="Roberts A."/>
            <person name="Saif S."/>
            <person name="Shea T."/>
            <person name="Sisk P."/>
            <person name="Sykes S."/>
            <person name="Wortman J."/>
            <person name="Nusbaum C."/>
            <person name="Birren B."/>
        </authorList>
    </citation>
    <scope>NUCLEOTIDE SEQUENCE [LARGE SCALE GENOMIC DNA]</scope>
    <source>
        <strain evidence="2">PRA339</strain>
    </source>
</reference>
<dbReference type="HOGENOM" id="CLU_1901151_0_0_1"/>
<protein>
    <submittedName>
        <fullName evidence="1">Uncharacterized protein</fullName>
    </submittedName>
</protein>
<accession>A0A059F520</accession>
<feature type="non-terminal residue" evidence="1">
    <location>
        <position position="1"/>
    </location>
</feature>
<gene>
    <name evidence="1" type="ORF">H312_00518</name>
</gene>
<sequence length="134" mass="16647">GHENFKNIPLYFRNRSNNPIKKFKKNQKNFQNTFYTEQSSECFADFCKQRFKQESFEHLEGYDNTYSLKIKYLENLKKNKILPNLNSHKMKFLYKKLKPIDHKFFRTKLELFFKIKSQHYKIDYNDRFNIYNIF</sequence>
<dbReference type="AlphaFoldDB" id="A0A059F520"/>
<evidence type="ECO:0000313" key="1">
    <source>
        <dbReference type="EMBL" id="KCZ82036.1"/>
    </source>
</evidence>
<dbReference type="Proteomes" id="UP000030655">
    <property type="component" value="Unassembled WGS sequence"/>
</dbReference>
<name>A0A059F520_9MICR</name>
<reference evidence="1 2" key="2">
    <citation type="submission" date="2014-03" db="EMBL/GenBank/DDBJ databases">
        <title>The Genome Sequence of Anncaliia algerae insect isolate PRA339.</title>
        <authorList>
            <consortium name="The Broad Institute Genome Sequencing Platform"/>
            <consortium name="The Broad Institute Genome Sequencing Center for Infectious Disease"/>
            <person name="Cuomo C."/>
            <person name="Becnel J."/>
            <person name="Sanscrainte N."/>
            <person name="Walker B."/>
            <person name="Young S.K."/>
            <person name="Zeng Q."/>
            <person name="Gargeya S."/>
            <person name="Fitzgerald M."/>
            <person name="Haas B."/>
            <person name="Abouelleil A."/>
            <person name="Alvarado L."/>
            <person name="Arachchi H.M."/>
            <person name="Berlin A.M."/>
            <person name="Chapman S.B."/>
            <person name="Dewar J."/>
            <person name="Goldberg J."/>
            <person name="Griggs A."/>
            <person name="Gujja S."/>
            <person name="Hansen M."/>
            <person name="Howarth C."/>
            <person name="Imamovic A."/>
            <person name="Larimer J."/>
            <person name="McCowan C."/>
            <person name="Murphy C."/>
            <person name="Neiman D."/>
            <person name="Pearson M."/>
            <person name="Priest M."/>
            <person name="Roberts A."/>
            <person name="Saif S."/>
            <person name="Shea T."/>
            <person name="Sisk P."/>
            <person name="Sykes S."/>
            <person name="Wortman J."/>
            <person name="Nusbaum C."/>
            <person name="Birren B."/>
        </authorList>
    </citation>
    <scope>NUCLEOTIDE SEQUENCE [LARGE SCALE GENOMIC DNA]</scope>
    <source>
        <strain evidence="1 2">PRA339</strain>
    </source>
</reference>
<dbReference type="EMBL" id="KK365133">
    <property type="protein sequence ID" value="KCZ82036.1"/>
    <property type="molecule type" value="Genomic_DNA"/>
</dbReference>
<keyword evidence="2" id="KW-1185">Reference proteome</keyword>
<dbReference type="VEuPathDB" id="MicrosporidiaDB:H312_00518"/>
<proteinExistence type="predicted"/>
<evidence type="ECO:0000313" key="2">
    <source>
        <dbReference type="Proteomes" id="UP000030655"/>
    </source>
</evidence>